<comment type="similarity">
    <text evidence="1">Belongs to the IST1 family.</text>
</comment>
<evidence type="ECO:0000313" key="4">
    <source>
        <dbReference type="Proteomes" id="UP000183365"/>
    </source>
</evidence>
<dbReference type="Proteomes" id="UP000183365">
    <property type="component" value="Unassembled WGS sequence"/>
</dbReference>
<dbReference type="PANTHER" id="PTHR12161:SF5">
    <property type="entry name" value="IST1 HOMOLOG"/>
    <property type="match status" value="1"/>
</dbReference>
<accession>A0A1L0B2W7</accession>
<feature type="region of interest" description="Disordered" evidence="2">
    <location>
        <begin position="226"/>
        <end position="245"/>
    </location>
</feature>
<name>A0A1L0B2W7_9ASCO</name>
<dbReference type="EMBL" id="FQNF01000065">
    <property type="protein sequence ID" value="SGZ40816.1"/>
    <property type="molecule type" value="Genomic_DNA"/>
</dbReference>
<dbReference type="Pfam" id="PF03398">
    <property type="entry name" value="Ist1"/>
    <property type="match status" value="1"/>
</dbReference>
<protein>
    <recommendedName>
        <fullName evidence="5">Vacuolar protein sorting-associated protein IST1</fullName>
    </recommendedName>
</protein>
<dbReference type="OrthoDB" id="29853at2759"/>
<keyword evidence="4" id="KW-1185">Reference proteome</keyword>
<reference evidence="4" key="1">
    <citation type="submission" date="2016-11" db="EMBL/GenBank/DDBJ databases">
        <authorList>
            <person name="Guldener U."/>
        </authorList>
    </citation>
    <scope>NUCLEOTIDE SEQUENCE [LARGE SCALE GENOMIC DNA]</scope>
</reference>
<evidence type="ECO:0000256" key="2">
    <source>
        <dbReference type="SAM" id="MobiDB-lite"/>
    </source>
</evidence>
<sequence length="259" mass="29807">MSGHSNKHTTNLPLNHPQFAAKIKVLLKTLQKRIALRLKEEEYQAKLSQREIATLLLSEENKEQKAYYKTEAMIMEDTTVQMLEILENLTDMVLVRIPILNNTIQNKEELRQIPGGLNIGIGTLIYASLHFPEFKELKDFADVMTLKFGRSYVDSLLKFKPNHQEFAPYKDSPKEDGNDIKDSYDVTKEIDAKFMNLSQRSIAEASKVEAYLVEIARAYNAPYSKLPKDEKKIEEPEPIESDDKLNDLEKRFASLKAKK</sequence>
<evidence type="ECO:0008006" key="5">
    <source>
        <dbReference type="Google" id="ProtNLM"/>
    </source>
</evidence>
<proteinExistence type="inferred from homology"/>
<dbReference type="AlphaFoldDB" id="A0A1L0B2W7"/>
<dbReference type="VEuPathDB" id="FungiDB:HGUI_03016"/>
<organism evidence="3 4">
    <name type="scientific">Hanseniaspora guilliermondii</name>
    <dbReference type="NCBI Taxonomy" id="56406"/>
    <lineage>
        <taxon>Eukaryota</taxon>
        <taxon>Fungi</taxon>
        <taxon>Dikarya</taxon>
        <taxon>Ascomycota</taxon>
        <taxon>Saccharomycotina</taxon>
        <taxon>Saccharomycetes</taxon>
        <taxon>Saccharomycodales</taxon>
        <taxon>Saccharomycodaceae</taxon>
        <taxon>Hanseniaspora</taxon>
    </lineage>
</organism>
<dbReference type="Gene3D" id="1.20.1260.60">
    <property type="entry name" value="Vacuolar protein sorting-associated protein Ist1"/>
    <property type="match status" value="1"/>
</dbReference>
<gene>
    <name evidence="3" type="ORF">HGUI_03016</name>
</gene>
<dbReference type="PANTHER" id="PTHR12161">
    <property type="entry name" value="IST1 FAMILY MEMBER"/>
    <property type="match status" value="1"/>
</dbReference>
<dbReference type="InterPro" id="IPR005061">
    <property type="entry name" value="Ist1"/>
</dbReference>
<dbReference type="InterPro" id="IPR042277">
    <property type="entry name" value="IST1-like"/>
</dbReference>
<dbReference type="GO" id="GO:0015031">
    <property type="term" value="P:protein transport"/>
    <property type="evidence" value="ECO:0007669"/>
    <property type="project" value="InterPro"/>
</dbReference>
<evidence type="ECO:0000256" key="1">
    <source>
        <dbReference type="ARBA" id="ARBA00005536"/>
    </source>
</evidence>
<evidence type="ECO:0000313" key="3">
    <source>
        <dbReference type="EMBL" id="SGZ40816.1"/>
    </source>
</evidence>